<gene>
    <name evidence="1" type="ORF">GETHPA_28550</name>
</gene>
<reference evidence="1 2" key="1">
    <citation type="journal article" date="2023" name="Antonie Van Leeuwenhoek">
        <title>Mesoterricola silvestris gen. nov., sp. nov., Mesoterricola sediminis sp. nov., Geothrix oryzae sp. nov., Geothrix edaphica sp. nov., Geothrix rubra sp. nov., and Geothrix limicola sp. nov., six novel members of Acidobacteriota isolated from soils.</title>
        <authorList>
            <person name="Itoh H."/>
            <person name="Sugisawa Y."/>
            <person name="Mise K."/>
            <person name="Xu Z."/>
            <person name="Kuniyasu M."/>
            <person name="Ushijima N."/>
            <person name="Kawano K."/>
            <person name="Kobayashi E."/>
            <person name="Shiratori Y."/>
            <person name="Masuda Y."/>
            <person name="Senoo K."/>
        </authorList>
    </citation>
    <scope>NUCLEOTIDE SEQUENCE [LARGE SCALE GENOMIC DNA]</scope>
    <source>
        <strain evidence="1 2">Red803</strain>
    </source>
</reference>
<evidence type="ECO:0000313" key="1">
    <source>
        <dbReference type="EMBL" id="GLH71322.1"/>
    </source>
</evidence>
<comment type="caution">
    <text evidence="1">The sequence shown here is derived from an EMBL/GenBank/DDBJ whole genome shotgun (WGS) entry which is preliminary data.</text>
</comment>
<dbReference type="Proteomes" id="UP001165089">
    <property type="component" value="Unassembled WGS sequence"/>
</dbReference>
<evidence type="ECO:0008006" key="3">
    <source>
        <dbReference type="Google" id="ProtNLM"/>
    </source>
</evidence>
<name>A0ABQ5Q9D1_9BACT</name>
<protein>
    <recommendedName>
        <fullName evidence="3">Helix-turn-helix domain-containing protein</fullName>
    </recommendedName>
</protein>
<organism evidence="1 2">
    <name type="scientific">Geothrix rubra</name>
    <dbReference type="NCBI Taxonomy" id="2927977"/>
    <lineage>
        <taxon>Bacteria</taxon>
        <taxon>Pseudomonadati</taxon>
        <taxon>Acidobacteriota</taxon>
        <taxon>Holophagae</taxon>
        <taxon>Holophagales</taxon>
        <taxon>Holophagaceae</taxon>
        <taxon>Geothrix</taxon>
    </lineage>
</organism>
<sequence length="138" mass="15428">MAITPHERPTLWLFLPDGKIPPGKRLYLFLADDSHTIGRPIQKPRPGWVGDLVPIAEVIPTPAGPLRAYSREEFCRLTGMSLRTFGREWKSGRLVARKIGGRTVVTFEDAMAYLRGLARANAEDVLLISEEMPLDEAC</sequence>
<keyword evidence="2" id="KW-1185">Reference proteome</keyword>
<proteinExistence type="predicted"/>
<dbReference type="RefSeq" id="WP_285727505.1">
    <property type="nucleotide sequence ID" value="NZ_BSDD01000006.1"/>
</dbReference>
<dbReference type="EMBL" id="BSDD01000006">
    <property type="protein sequence ID" value="GLH71322.1"/>
    <property type="molecule type" value="Genomic_DNA"/>
</dbReference>
<evidence type="ECO:0000313" key="2">
    <source>
        <dbReference type="Proteomes" id="UP001165089"/>
    </source>
</evidence>
<accession>A0ABQ5Q9D1</accession>